<dbReference type="AlphaFoldDB" id="A0A4R8RWH2"/>
<organism evidence="2 3">
    <name type="scientific">Colletotrichum trifolii</name>
    <dbReference type="NCBI Taxonomy" id="5466"/>
    <lineage>
        <taxon>Eukaryota</taxon>
        <taxon>Fungi</taxon>
        <taxon>Dikarya</taxon>
        <taxon>Ascomycota</taxon>
        <taxon>Pezizomycotina</taxon>
        <taxon>Sordariomycetes</taxon>
        <taxon>Hypocreomycetidae</taxon>
        <taxon>Glomerellales</taxon>
        <taxon>Glomerellaceae</taxon>
        <taxon>Colletotrichum</taxon>
        <taxon>Colletotrichum orbiculare species complex</taxon>
    </lineage>
</organism>
<feature type="compositionally biased region" description="Polar residues" evidence="1">
    <location>
        <begin position="72"/>
        <end position="93"/>
    </location>
</feature>
<evidence type="ECO:0008006" key="4">
    <source>
        <dbReference type="Google" id="ProtNLM"/>
    </source>
</evidence>
<feature type="compositionally biased region" description="Polar residues" evidence="1">
    <location>
        <begin position="102"/>
        <end position="113"/>
    </location>
</feature>
<evidence type="ECO:0000313" key="2">
    <source>
        <dbReference type="EMBL" id="TDZ75081.1"/>
    </source>
</evidence>
<dbReference type="InterPro" id="IPR035979">
    <property type="entry name" value="RBD_domain_sf"/>
</dbReference>
<sequence length="797" mass="87046">MANFMASGVKCVSMDNAVIRQQLRHTMRQHGLTLKDLPETVTESEEYDYEPGGASLNGPPSAGIHPGGSAPAQASQNFTYQPRVKSSQLNPASTPWVPSPSPTLQANSEQKQNEGYRSALPVHMNNVQGGLASNSQAISSSSVVRGETSSARQIESYPTQNNGGTNIMSGLNFAPGHWAVPTTTTGTSDVPVIPTIFAVPHASNQAGYALNGQKLSLSASTGSLIHKTPELSAESSGQEHLKVNGSTQVREVVLSPGCETPKASKLNVGLATEPRNFAPAAAVDVTHLGIPPKFNLVNATAGTHAGVADVHDPFVTPTQELRSQPLLGPQVDAAQLLAVQYPPMHSFASSNAPLMTPLQGALQPYVGQGGPLVSVQTGYPSRSIVTSGNDAQGYVRSQRSRELNNLTAGHTGYPSISVAMGHENFPFIEPGTRPANSIVRGVVKIGNIPFVTNRSEIIAVLGRNSRMLNDADEPVHIIMERVTGKTTDAYVEFQSLEDAAKAVEKHQQNINRGRVTRIGQRPVEIELSSQGALMKDLFPSAKGVFWNNCNPQMLPIKPREPWDNFKGFVSSEEMTMLVKHVEVPHRSPFSKECPQRPYECLISTLTKFPWHMKAQITVKQRYGIHKATCELIRLLVASLREGRDEVNITARLLKRVTTAAMRCEGFSVTQKDDIAYLVNMSELDERAYGQPRFAESWCHLYSLTPKTGVPLDVIEWYIAVIREETCRVLELQPLQERNQTRSLGESTDGYFGYLWRELNHPVGPAFDNLTLAQLALSEYQTMEFIIRRALVHARSAQ</sequence>
<name>A0A4R8RWH2_COLTR</name>
<feature type="region of interest" description="Disordered" evidence="1">
    <location>
        <begin position="30"/>
        <end position="113"/>
    </location>
</feature>
<dbReference type="EMBL" id="RYZW01000001">
    <property type="protein sequence ID" value="TDZ75081.1"/>
    <property type="molecule type" value="Genomic_DNA"/>
</dbReference>
<dbReference type="InterPro" id="IPR012677">
    <property type="entry name" value="Nucleotide-bd_a/b_plait_sf"/>
</dbReference>
<dbReference type="STRING" id="5466.A0A4R8RWH2"/>
<reference evidence="2 3" key="1">
    <citation type="submission" date="2018-12" db="EMBL/GenBank/DDBJ databases">
        <title>Genome sequence and assembly of Colletotrichum trifolii.</title>
        <authorList>
            <person name="Gan P."/>
            <person name="Shirasu K."/>
        </authorList>
    </citation>
    <scope>NUCLEOTIDE SEQUENCE [LARGE SCALE GENOMIC DNA]</scope>
    <source>
        <strain evidence="2 3">543-2</strain>
    </source>
</reference>
<dbReference type="SUPFAM" id="SSF54928">
    <property type="entry name" value="RNA-binding domain, RBD"/>
    <property type="match status" value="1"/>
</dbReference>
<evidence type="ECO:0000256" key="1">
    <source>
        <dbReference type="SAM" id="MobiDB-lite"/>
    </source>
</evidence>
<protein>
    <recommendedName>
        <fullName evidence="4">RRM domain-containing protein</fullName>
    </recommendedName>
</protein>
<comment type="caution">
    <text evidence="2">The sequence shown here is derived from an EMBL/GenBank/DDBJ whole genome shotgun (WGS) entry which is preliminary data.</text>
</comment>
<dbReference type="Gene3D" id="3.30.70.330">
    <property type="match status" value="1"/>
</dbReference>
<gene>
    <name evidence="2" type="ORF">CTRI78_v000087</name>
</gene>
<dbReference type="CDD" id="cd12254">
    <property type="entry name" value="RRM_hnRNPH_ESRPs_RBM12_like"/>
    <property type="match status" value="1"/>
</dbReference>
<dbReference type="GO" id="GO:0003676">
    <property type="term" value="F:nucleic acid binding"/>
    <property type="evidence" value="ECO:0007669"/>
    <property type="project" value="InterPro"/>
</dbReference>
<evidence type="ECO:0000313" key="3">
    <source>
        <dbReference type="Proteomes" id="UP000295703"/>
    </source>
</evidence>
<accession>A0A4R8RWH2</accession>
<keyword evidence="3" id="KW-1185">Reference proteome</keyword>
<dbReference type="Proteomes" id="UP000295703">
    <property type="component" value="Unassembled WGS sequence"/>
</dbReference>
<proteinExistence type="predicted"/>